<name>A0ABX7P468_9BACT</name>
<dbReference type="EMBL" id="CP071090">
    <property type="protein sequence ID" value="QSQ25212.1"/>
    <property type="molecule type" value="Genomic_DNA"/>
</dbReference>
<gene>
    <name evidence="2" type="ORF">JY651_09890</name>
</gene>
<proteinExistence type="predicted"/>
<keyword evidence="3" id="KW-1185">Reference proteome</keyword>
<reference evidence="2 3" key="1">
    <citation type="submission" date="2021-02" db="EMBL/GenBank/DDBJ databases">
        <title>De Novo genome assembly of isolated myxobacteria.</title>
        <authorList>
            <person name="Stevens D.C."/>
        </authorList>
    </citation>
    <scope>NUCLEOTIDE SEQUENCE [LARGE SCALE GENOMIC DNA]</scope>
    <source>
        <strain evidence="3">SCPEA02</strain>
    </source>
</reference>
<feature type="region of interest" description="Disordered" evidence="1">
    <location>
        <begin position="250"/>
        <end position="274"/>
    </location>
</feature>
<sequence>MSEHLSDLVLDELALGGRPFPAHVDACARCRARLDRFRAEGAALRASEEFPRTLAQVLEGDSSAARVRELEGTKPATWERVVEGTTPATPARMRVGAKPSTPARSWFHWLRYLAPVAVAAGLSTVVLLREPDDGVRVKGGPFVSLVRQRDGAVDAPLQPGDVVTLSVHAAPHRYALVLVTDAAGTVSALWPARGDKSGDPSELPATPTFVVTPGNFTLDAYFSDAPLALAQVREGVASATVTCVARHQPPDCEPPSLVEGAARHHRLSVSVNSP</sequence>
<evidence type="ECO:0000256" key="1">
    <source>
        <dbReference type="SAM" id="MobiDB-lite"/>
    </source>
</evidence>
<protein>
    <recommendedName>
        <fullName evidence="4">DUF4384 domain-containing protein</fullName>
    </recommendedName>
</protein>
<accession>A0ABX7P468</accession>
<evidence type="ECO:0000313" key="2">
    <source>
        <dbReference type="EMBL" id="QSQ25212.1"/>
    </source>
</evidence>
<dbReference type="Proteomes" id="UP000662747">
    <property type="component" value="Chromosome"/>
</dbReference>
<evidence type="ECO:0000313" key="3">
    <source>
        <dbReference type="Proteomes" id="UP000662747"/>
    </source>
</evidence>
<organism evidence="2 3">
    <name type="scientific">Pyxidicoccus parkwayensis</name>
    <dbReference type="NCBI Taxonomy" id="2813578"/>
    <lineage>
        <taxon>Bacteria</taxon>
        <taxon>Pseudomonadati</taxon>
        <taxon>Myxococcota</taxon>
        <taxon>Myxococcia</taxon>
        <taxon>Myxococcales</taxon>
        <taxon>Cystobacterineae</taxon>
        <taxon>Myxococcaceae</taxon>
        <taxon>Pyxidicoccus</taxon>
    </lineage>
</organism>
<dbReference type="RefSeq" id="WP_206726768.1">
    <property type="nucleotide sequence ID" value="NZ_CP071090.1"/>
</dbReference>
<evidence type="ECO:0008006" key="4">
    <source>
        <dbReference type="Google" id="ProtNLM"/>
    </source>
</evidence>